<dbReference type="RefSeq" id="WP_018250452.1">
    <property type="nucleotide sequence ID" value="NZ_JACHNY010000008.1"/>
</dbReference>
<sequence>MATMFNSIRASRDLETAGAAKPLADAIATILGDTMVTSREDLVTKDYLKAEIATVHTEMAKVRTEIASAKNDTIRWLIGSQVVLIAALGGMMSLMRAFG</sequence>
<keyword evidence="1" id="KW-1133">Transmembrane helix</keyword>
<gene>
    <name evidence="2" type="ORF">GGQ96_003323</name>
</gene>
<keyword evidence="3" id="KW-1185">Reference proteome</keyword>
<evidence type="ECO:0000256" key="1">
    <source>
        <dbReference type="SAM" id="Phobius"/>
    </source>
</evidence>
<proteinExistence type="predicted"/>
<dbReference type="Proteomes" id="UP000574769">
    <property type="component" value="Unassembled WGS sequence"/>
</dbReference>
<name>A0A7W7AN21_9SPHN</name>
<dbReference type="GeneID" id="93796307"/>
<evidence type="ECO:0000313" key="2">
    <source>
        <dbReference type="EMBL" id="MBB4619170.1"/>
    </source>
</evidence>
<keyword evidence="1" id="KW-0472">Membrane</keyword>
<dbReference type="AlphaFoldDB" id="A0A7W7AN21"/>
<organism evidence="2 3">
    <name type="scientific">Sphingomonas abaci</name>
    <dbReference type="NCBI Taxonomy" id="237611"/>
    <lineage>
        <taxon>Bacteria</taxon>
        <taxon>Pseudomonadati</taxon>
        <taxon>Pseudomonadota</taxon>
        <taxon>Alphaproteobacteria</taxon>
        <taxon>Sphingomonadales</taxon>
        <taxon>Sphingomonadaceae</taxon>
        <taxon>Sphingomonas</taxon>
    </lineage>
</organism>
<accession>A0A7W7AN21</accession>
<dbReference type="EMBL" id="JACHNY010000008">
    <property type="protein sequence ID" value="MBB4619170.1"/>
    <property type="molecule type" value="Genomic_DNA"/>
</dbReference>
<reference evidence="2 3" key="1">
    <citation type="submission" date="2020-08" db="EMBL/GenBank/DDBJ databases">
        <title>Genomic Encyclopedia of Type Strains, Phase IV (KMG-IV): sequencing the most valuable type-strain genomes for metagenomic binning, comparative biology and taxonomic classification.</title>
        <authorList>
            <person name="Goeker M."/>
        </authorList>
    </citation>
    <scope>NUCLEOTIDE SEQUENCE [LARGE SCALE GENOMIC DNA]</scope>
    <source>
        <strain evidence="2 3">DSM 15867</strain>
    </source>
</reference>
<protein>
    <recommendedName>
        <fullName evidence="4">DUF1640 domain-containing protein</fullName>
    </recommendedName>
</protein>
<evidence type="ECO:0008006" key="4">
    <source>
        <dbReference type="Google" id="ProtNLM"/>
    </source>
</evidence>
<evidence type="ECO:0000313" key="3">
    <source>
        <dbReference type="Proteomes" id="UP000574769"/>
    </source>
</evidence>
<keyword evidence="1" id="KW-0812">Transmembrane</keyword>
<feature type="transmembrane region" description="Helical" evidence="1">
    <location>
        <begin position="76"/>
        <end position="98"/>
    </location>
</feature>
<comment type="caution">
    <text evidence="2">The sequence shown here is derived from an EMBL/GenBank/DDBJ whole genome shotgun (WGS) entry which is preliminary data.</text>
</comment>